<feature type="compositionally biased region" description="Polar residues" evidence="1">
    <location>
        <begin position="10"/>
        <end position="19"/>
    </location>
</feature>
<sequence length="76" mass="7624">MDIHPRDIETTTGGSQDGTTPAGDLSLPDHTPGIGGSVGNPSPAPLPDTPDVDGDLEEGSRTGRQVDVPSGPDHGV</sequence>
<dbReference type="EMBL" id="BJXB01000001">
    <property type="protein sequence ID" value="GEM44484.1"/>
    <property type="molecule type" value="Genomic_DNA"/>
</dbReference>
<organism evidence="2 3">
    <name type="scientific">Deinococcus cellulosilyticus (strain DSM 18568 / NBRC 106333 / KACC 11606 / 5516J-15)</name>
    <dbReference type="NCBI Taxonomy" id="1223518"/>
    <lineage>
        <taxon>Bacteria</taxon>
        <taxon>Thermotogati</taxon>
        <taxon>Deinococcota</taxon>
        <taxon>Deinococci</taxon>
        <taxon>Deinococcales</taxon>
        <taxon>Deinococcaceae</taxon>
        <taxon>Deinococcus</taxon>
    </lineage>
</organism>
<evidence type="ECO:0000313" key="3">
    <source>
        <dbReference type="Proteomes" id="UP000321306"/>
    </source>
</evidence>
<dbReference type="Proteomes" id="UP000321306">
    <property type="component" value="Unassembled WGS sequence"/>
</dbReference>
<comment type="caution">
    <text evidence="2">The sequence shown here is derived from an EMBL/GenBank/DDBJ whole genome shotgun (WGS) entry which is preliminary data.</text>
</comment>
<name>A0A511MV78_DEIC1</name>
<gene>
    <name evidence="2" type="ORF">DC3_01190</name>
</gene>
<dbReference type="OrthoDB" id="9939575at2"/>
<reference evidence="2 3" key="1">
    <citation type="submission" date="2019-07" db="EMBL/GenBank/DDBJ databases">
        <title>Whole genome shotgun sequence of Deinococcus cellulosilyticus NBRC 106333.</title>
        <authorList>
            <person name="Hosoyama A."/>
            <person name="Uohara A."/>
            <person name="Ohji S."/>
            <person name="Ichikawa N."/>
        </authorList>
    </citation>
    <scope>NUCLEOTIDE SEQUENCE [LARGE SCALE GENOMIC DNA]</scope>
    <source>
        <strain evidence="2 3">NBRC 106333</strain>
    </source>
</reference>
<dbReference type="RefSeq" id="WP_146881642.1">
    <property type="nucleotide sequence ID" value="NZ_BJXB01000001.1"/>
</dbReference>
<evidence type="ECO:0000313" key="2">
    <source>
        <dbReference type="EMBL" id="GEM44484.1"/>
    </source>
</evidence>
<accession>A0A511MV78</accession>
<evidence type="ECO:0000256" key="1">
    <source>
        <dbReference type="SAM" id="MobiDB-lite"/>
    </source>
</evidence>
<proteinExistence type="predicted"/>
<feature type="region of interest" description="Disordered" evidence="1">
    <location>
        <begin position="1"/>
        <end position="76"/>
    </location>
</feature>
<dbReference type="AlphaFoldDB" id="A0A511MV78"/>
<protein>
    <submittedName>
        <fullName evidence="2">Uncharacterized protein</fullName>
    </submittedName>
</protein>
<keyword evidence="3" id="KW-1185">Reference proteome</keyword>